<organism evidence="2 3">
    <name type="scientific">Listeria booriae</name>
    <dbReference type="NCBI Taxonomy" id="1552123"/>
    <lineage>
        <taxon>Bacteria</taxon>
        <taxon>Bacillati</taxon>
        <taxon>Bacillota</taxon>
        <taxon>Bacilli</taxon>
        <taxon>Bacillales</taxon>
        <taxon>Listeriaceae</taxon>
        <taxon>Listeria</taxon>
    </lineage>
</organism>
<evidence type="ECO:0000313" key="3">
    <source>
        <dbReference type="Proteomes" id="UP000519573"/>
    </source>
</evidence>
<dbReference type="Pfam" id="PF14130">
    <property type="entry name" value="Cap4_nuclease"/>
    <property type="match status" value="1"/>
</dbReference>
<protein>
    <submittedName>
        <fullName evidence="2">DUF4297 domain-containing protein</fullName>
    </submittedName>
</protein>
<dbReference type="RefSeq" id="WP_185576886.1">
    <property type="nucleotide sequence ID" value="NZ_JAARYH010000004.1"/>
</dbReference>
<reference evidence="2 3" key="1">
    <citation type="submission" date="2020-03" db="EMBL/GenBank/DDBJ databases">
        <title>Soil Listeria distribution.</title>
        <authorList>
            <person name="Liao J."/>
            <person name="Wiedmann M."/>
        </authorList>
    </citation>
    <scope>NUCLEOTIDE SEQUENCE [LARGE SCALE GENOMIC DNA]</scope>
    <source>
        <strain evidence="2 3">FSL L7-0245</strain>
    </source>
</reference>
<sequence length="360" mass="41700">MTIETVYMQLPFDLSGSRSKNRFRYEILWGLSKLYDIYNENESFVMVFDYACDIEVHKKDGLDFYQVKTKKDGAVYTQKALLTKKKIKDTDKSFSILGRLYSLADNSNKNIHVSLVSNKPFEDSSKKKHTTVETLDFIDLDEDVKITIESTIKEELKASTSPDVSKISFIFTSVNLLNPDDTLRGKTSKFFLEVTGEEPKKPNALYDLLVQEISERACYEFKLNSYTDILSRKGISKEYIDRILSNYTQKIDIAVKKASKFIDDNIVKTIEKSKLKTMLGKIISDIENSNQVILSNEKQIVQYIFSNQNKFDVEAKEFIEILVCERSGIFPLEYSKEYIYVFFVLILMKVEENLYEQSSI</sequence>
<dbReference type="GO" id="GO:0004518">
    <property type="term" value="F:nuclease activity"/>
    <property type="evidence" value="ECO:0007669"/>
    <property type="project" value="InterPro"/>
</dbReference>
<comment type="caution">
    <text evidence="2">The sequence shown here is derived from an EMBL/GenBank/DDBJ whole genome shotgun (WGS) entry which is preliminary data.</text>
</comment>
<evidence type="ECO:0000259" key="1">
    <source>
        <dbReference type="Pfam" id="PF14130"/>
    </source>
</evidence>
<evidence type="ECO:0000313" key="2">
    <source>
        <dbReference type="EMBL" id="MBC2167164.1"/>
    </source>
</evidence>
<accession>A0A7X0Z0U0</accession>
<proteinExistence type="predicted"/>
<gene>
    <name evidence="2" type="ORF">HCB26_11360</name>
</gene>
<dbReference type="Proteomes" id="UP000519573">
    <property type="component" value="Unassembled WGS sequence"/>
</dbReference>
<dbReference type="EMBL" id="JAARYH010000004">
    <property type="protein sequence ID" value="MBC2167164.1"/>
    <property type="molecule type" value="Genomic_DNA"/>
</dbReference>
<dbReference type="AlphaFoldDB" id="A0A7X0Z0U0"/>
<dbReference type="InterPro" id="IPR025382">
    <property type="entry name" value="Cap4-like_endonuclease_dom"/>
</dbReference>
<feature type="domain" description="CD-NTase associated protein 4-like DNA endonuclease" evidence="1">
    <location>
        <begin position="15"/>
        <end position="217"/>
    </location>
</feature>
<name>A0A7X0Z0U0_9LIST</name>